<evidence type="ECO:0000313" key="2">
    <source>
        <dbReference type="Proteomes" id="UP000050700"/>
    </source>
</evidence>
<organism evidence="1 2">
    <name type="scientific">Haemophilus influenzae</name>
    <dbReference type="NCBI Taxonomy" id="727"/>
    <lineage>
        <taxon>Bacteria</taxon>
        <taxon>Pseudomonadati</taxon>
        <taxon>Pseudomonadota</taxon>
        <taxon>Gammaproteobacteria</taxon>
        <taxon>Pasteurellales</taxon>
        <taxon>Pasteurellaceae</taxon>
        <taxon>Haemophilus</taxon>
    </lineage>
</organism>
<protein>
    <submittedName>
        <fullName evidence="1">Uncharacterized protein</fullName>
    </submittedName>
</protein>
<reference evidence="1 2" key="1">
    <citation type="submission" date="2014-05" db="EMBL/GenBank/DDBJ databases">
        <title>Methylome analysis of the phasevarions of Haemophilus influenzae.</title>
        <authorList>
            <person name="Atack J.M."/>
            <person name="Fox K.L."/>
            <person name="Power P.M."/>
            <person name="Clark T."/>
            <person name="Jurcisek J."/>
            <person name="Korlach J."/>
            <person name="Bakaletz L.O."/>
            <person name="Jennings M.P."/>
        </authorList>
    </citation>
    <scope>NUCLEOTIDE SEQUENCE [LARGE SCALE GENOMIC DNA]</scope>
    <source>
        <strain evidence="1 2">1209</strain>
    </source>
</reference>
<evidence type="ECO:0000313" key="1">
    <source>
        <dbReference type="EMBL" id="KIS36083.1"/>
    </source>
</evidence>
<name>A0A158SYY9_HAEIF</name>
<sequence length="42" mass="5183">MLWWAINRSIGVLSFNLIDWFDWFFSLEYGIIFDITRKPNKE</sequence>
<gene>
    <name evidence="1" type="ORF">NTHI1209_01723</name>
</gene>
<comment type="caution">
    <text evidence="1">The sequence shown here is derived from an EMBL/GenBank/DDBJ whole genome shotgun (WGS) entry which is preliminary data.</text>
</comment>
<dbReference type="Proteomes" id="UP000050700">
    <property type="component" value="Unassembled WGS sequence"/>
</dbReference>
<dbReference type="EMBL" id="JMQP01000002">
    <property type="protein sequence ID" value="KIS36083.1"/>
    <property type="molecule type" value="Genomic_DNA"/>
</dbReference>
<proteinExistence type="predicted"/>
<accession>A0A158SYY9</accession>
<dbReference type="AlphaFoldDB" id="A0A158SYY9"/>